<keyword evidence="2" id="KW-1185">Reference proteome</keyword>
<accession>A0ACB8XEP5</accession>
<evidence type="ECO:0000313" key="1">
    <source>
        <dbReference type="EMBL" id="KAI3665376.1"/>
    </source>
</evidence>
<proteinExistence type="predicted"/>
<dbReference type="EMBL" id="CM042064">
    <property type="protein sequence ID" value="KAI3665376.1"/>
    <property type="molecule type" value="Genomic_DNA"/>
</dbReference>
<organism evidence="1 2">
    <name type="scientific">Arctium lappa</name>
    <name type="common">Greater burdock</name>
    <name type="synonym">Lappa major</name>
    <dbReference type="NCBI Taxonomy" id="4217"/>
    <lineage>
        <taxon>Eukaryota</taxon>
        <taxon>Viridiplantae</taxon>
        <taxon>Streptophyta</taxon>
        <taxon>Embryophyta</taxon>
        <taxon>Tracheophyta</taxon>
        <taxon>Spermatophyta</taxon>
        <taxon>Magnoliopsida</taxon>
        <taxon>eudicotyledons</taxon>
        <taxon>Gunneridae</taxon>
        <taxon>Pentapetalae</taxon>
        <taxon>asterids</taxon>
        <taxon>campanulids</taxon>
        <taxon>Asterales</taxon>
        <taxon>Asteraceae</taxon>
        <taxon>Carduoideae</taxon>
        <taxon>Cardueae</taxon>
        <taxon>Arctiinae</taxon>
        <taxon>Arctium</taxon>
    </lineage>
</organism>
<gene>
    <name evidence="1" type="ORF">L6452_44000</name>
</gene>
<name>A0ACB8XEP5_ARCLA</name>
<dbReference type="Proteomes" id="UP001055879">
    <property type="component" value="Linkage Group LG18"/>
</dbReference>
<sequence>METPSSSSRRITRSQALAMAANNTIHITSRKNEEFEKGVLKSSQKTNGVKQEEKERERSALIDITNDSPIVGLAIGNLKTPSSTFSKKRMIIRNSQSKQSTSPGSGEALLRGQVKTLLQKVEEEGVISKISFKPRISICSQEGFVNSPMCLLAPTPANTPQVYENTKDCLESLGISPVAESSNFSQMLDQEEENGETEEKSLITRLLFKDSTEKFEENEDDDDASLWSVQVNASTSDEHEDDEEFGENYEDEEEFG</sequence>
<evidence type="ECO:0000313" key="2">
    <source>
        <dbReference type="Proteomes" id="UP001055879"/>
    </source>
</evidence>
<protein>
    <submittedName>
        <fullName evidence="1">Uncharacterized protein</fullName>
    </submittedName>
</protein>
<reference evidence="1 2" key="2">
    <citation type="journal article" date="2022" name="Mol. Ecol. Resour.">
        <title>The genomes of chicory, endive, great burdock and yacon provide insights into Asteraceae paleo-polyploidization history and plant inulin production.</title>
        <authorList>
            <person name="Fan W."/>
            <person name="Wang S."/>
            <person name="Wang H."/>
            <person name="Wang A."/>
            <person name="Jiang F."/>
            <person name="Liu H."/>
            <person name="Zhao H."/>
            <person name="Xu D."/>
            <person name="Zhang Y."/>
        </authorList>
    </citation>
    <scope>NUCLEOTIDE SEQUENCE [LARGE SCALE GENOMIC DNA]</scope>
    <source>
        <strain evidence="2">cv. Niubang</strain>
    </source>
</reference>
<comment type="caution">
    <text evidence="1">The sequence shown here is derived from an EMBL/GenBank/DDBJ whole genome shotgun (WGS) entry which is preliminary data.</text>
</comment>
<reference evidence="2" key="1">
    <citation type="journal article" date="2022" name="Mol. Ecol. Resour.">
        <title>The genomes of chicory, endive, great burdock and yacon provide insights into Asteraceae palaeo-polyploidization history and plant inulin production.</title>
        <authorList>
            <person name="Fan W."/>
            <person name="Wang S."/>
            <person name="Wang H."/>
            <person name="Wang A."/>
            <person name="Jiang F."/>
            <person name="Liu H."/>
            <person name="Zhao H."/>
            <person name="Xu D."/>
            <person name="Zhang Y."/>
        </authorList>
    </citation>
    <scope>NUCLEOTIDE SEQUENCE [LARGE SCALE GENOMIC DNA]</scope>
    <source>
        <strain evidence="2">cv. Niubang</strain>
    </source>
</reference>